<dbReference type="GO" id="GO:0071555">
    <property type="term" value="P:cell wall organization"/>
    <property type="evidence" value="ECO:0007669"/>
    <property type="project" value="UniProtKB-UniRule"/>
</dbReference>
<sequence>MRLNPLIPLLFATVALTGCNSFFDSSAFSSVQEKMNYPLPTKIEARMRANDMARNAPITIRIFKEEGVLEIWKQKRDGTYGKLESYEICAWSGKLGPKKKEGDRQAPEGFYPLTTGLMNPYSKYFLAINTGYPNRYDSANALTGSNLMIHGACSSAGCYSMTDEQILEIFAFARDAFKGGQQSIMLQAYPFRMTAANMVRHRYNENYDFWEMLKPGYDYFEVTQKPAKVDVCDRRYVFNEKPANAGTFVSSAACPAMVTTVSADEQAKITEYEADYQKDYDRALKKNADMVWIDPTEAQRKALVADTRPDPTDALYQPTGPSLEAGRYLTVEQYQIALARDGGKTIPTIDVLTQTAAIPESPEAESAQDAAVVTALGDAAAPEKESGWLARLLQMAQGNNQADDTPSLRDSIPAGLATGETAVAPSDIASAEAPLPPVPDVPVSSSVPIPEPSPLAAYAEVDANKGDREKKPFWKFW</sequence>
<evidence type="ECO:0000256" key="2">
    <source>
        <dbReference type="ARBA" id="ARBA00005992"/>
    </source>
</evidence>
<evidence type="ECO:0000256" key="1">
    <source>
        <dbReference type="ARBA" id="ARBA00004752"/>
    </source>
</evidence>
<reference evidence="11 12" key="1">
    <citation type="submission" date="2019-06" db="EMBL/GenBank/DDBJ databases">
        <authorList>
            <person name="Li M."/>
        </authorList>
    </citation>
    <scope>NUCLEOTIDE SEQUENCE [LARGE SCALE GENOMIC DNA]</scope>
    <source>
        <strain evidence="11 12">BGMRC2036</strain>
    </source>
</reference>
<dbReference type="PANTHER" id="PTHR36699:SF1">
    <property type="entry name" value="L,D-TRANSPEPTIDASE YAFK-RELATED"/>
    <property type="match status" value="1"/>
</dbReference>
<organism evidence="11 12">
    <name type="scientific">Martelella alba</name>
    <dbReference type="NCBI Taxonomy" id="2590451"/>
    <lineage>
        <taxon>Bacteria</taxon>
        <taxon>Pseudomonadati</taxon>
        <taxon>Pseudomonadota</taxon>
        <taxon>Alphaproteobacteria</taxon>
        <taxon>Hyphomicrobiales</taxon>
        <taxon>Aurantimonadaceae</taxon>
        <taxon>Martelella</taxon>
    </lineage>
</organism>
<feature type="active site" description="Proton donor/acceptor" evidence="7">
    <location>
        <position position="150"/>
    </location>
</feature>
<dbReference type="CDD" id="cd16913">
    <property type="entry name" value="YkuD_like"/>
    <property type="match status" value="1"/>
</dbReference>
<dbReference type="RefSeq" id="WP_141147627.1">
    <property type="nucleotide sequence ID" value="NZ_VHLG01000002.1"/>
</dbReference>
<evidence type="ECO:0000256" key="6">
    <source>
        <dbReference type="ARBA" id="ARBA00023316"/>
    </source>
</evidence>
<evidence type="ECO:0000259" key="10">
    <source>
        <dbReference type="PROSITE" id="PS52029"/>
    </source>
</evidence>
<evidence type="ECO:0000256" key="5">
    <source>
        <dbReference type="ARBA" id="ARBA00022984"/>
    </source>
</evidence>
<feature type="chain" id="PRO_5021279766" evidence="9">
    <location>
        <begin position="18"/>
        <end position="477"/>
    </location>
</feature>
<evidence type="ECO:0000256" key="3">
    <source>
        <dbReference type="ARBA" id="ARBA00022679"/>
    </source>
</evidence>
<keyword evidence="4 7" id="KW-0133">Cell shape</keyword>
<gene>
    <name evidence="11" type="ORF">FJU08_03635</name>
</gene>
<keyword evidence="9" id="KW-0732">Signal</keyword>
<dbReference type="InterPro" id="IPR005490">
    <property type="entry name" value="LD_TPept_cat_dom"/>
</dbReference>
<dbReference type="Pfam" id="PF03734">
    <property type="entry name" value="YkuD"/>
    <property type="match status" value="1"/>
</dbReference>
<accession>A0A506UG49</accession>
<feature type="signal peptide" evidence="9">
    <location>
        <begin position="1"/>
        <end position="17"/>
    </location>
</feature>
<dbReference type="PANTHER" id="PTHR36699">
    <property type="entry name" value="LD-TRANSPEPTIDASE"/>
    <property type="match status" value="1"/>
</dbReference>
<keyword evidence="3" id="KW-0808">Transferase</keyword>
<dbReference type="PROSITE" id="PS52029">
    <property type="entry name" value="LD_TPASE"/>
    <property type="match status" value="1"/>
</dbReference>
<dbReference type="GO" id="GO:0004180">
    <property type="term" value="F:carboxypeptidase activity"/>
    <property type="evidence" value="ECO:0007669"/>
    <property type="project" value="UniProtKB-ARBA"/>
</dbReference>
<feature type="region of interest" description="Disordered" evidence="8">
    <location>
        <begin position="430"/>
        <end position="453"/>
    </location>
</feature>
<dbReference type="InterPro" id="IPR038063">
    <property type="entry name" value="Transpep_catalytic_dom"/>
</dbReference>
<proteinExistence type="inferred from homology"/>
<feature type="active site" description="Nucleophile" evidence="7">
    <location>
        <position position="158"/>
    </location>
</feature>
<comment type="caution">
    <text evidence="11">The sequence shown here is derived from an EMBL/GenBank/DDBJ whole genome shotgun (WGS) entry which is preliminary data.</text>
</comment>
<dbReference type="GO" id="GO:0008360">
    <property type="term" value="P:regulation of cell shape"/>
    <property type="evidence" value="ECO:0007669"/>
    <property type="project" value="UniProtKB-UniRule"/>
</dbReference>
<comment type="similarity">
    <text evidence="2">Belongs to the YkuD family.</text>
</comment>
<keyword evidence="6 7" id="KW-0961">Cell wall biogenesis/degradation</keyword>
<dbReference type="OrthoDB" id="9809748at2"/>
<dbReference type="PROSITE" id="PS51257">
    <property type="entry name" value="PROKAR_LIPOPROTEIN"/>
    <property type="match status" value="1"/>
</dbReference>
<keyword evidence="12" id="KW-1185">Reference proteome</keyword>
<dbReference type="EMBL" id="VHLG01000002">
    <property type="protein sequence ID" value="TPW32115.1"/>
    <property type="molecule type" value="Genomic_DNA"/>
</dbReference>
<dbReference type="UniPathway" id="UPA00219"/>
<protein>
    <submittedName>
        <fullName evidence="11">Murein L,D-transpeptidase</fullName>
    </submittedName>
</protein>
<dbReference type="GO" id="GO:0016740">
    <property type="term" value="F:transferase activity"/>
    <property type="evidence" value="ECO:0007669"/>
    <property type="project" value="UniProtKB-KW"/>
</dbReference>
<evidence type="ECO:0000256" key="9">
    <source>
        <dbReference type="SAM" id="SignalP"/>
    </source>
</evidence>
<evidence type="ECO:0000256" key="8">
    <source>
        <dbReference type="SAM" id="MobiDB-lite"/>
    </source>
</evidence>
<evidence type="ECO:0000256" key="4">
    <source>
        <dbReference type="ARBA" id="ARBA00022960"/>
    </source>
</evidence>
<evidence type="ECO:0000313" key="12">
    <source>
        <dbReference type="Proteomes" id="UP000318801"/>
    </source>
</evidence>
<keyword evidence="5 7" id="KW-0573">Peptidoglycan synthesis</keyword>
<dbReference type="Proteomes" id="UP000318801">
    <property type="component" value="Unassembled WGS sequence"/>
</dbReference>
<comment type="pathway">
    <text evidence="1 7">Cell wall biogenesis; peptidoglycan biosynthesis.</text>
</comment>
<dbReference type="GO" id="GO:0009252">
    <property type="term" value="P:peptidoglycan biosynthetic process"/>
    <property type="evidence" value="ECO:0007669"/>
    <property type="project" value="UniProtKB-UniPathway"/>
</dbReference>
<evidence type="ECO:0000256" key="7">
    <source>
        <dbReference type="PROSITE-ProRule" id="PRU01373"/>
    </source>
</evidence>
<dbReference type="SUPFAM" id="SSF141523">
    <property type="entry name" value="L,D-transpeptidase catalytic domain-like"/>
    <property type="match status" value="1"/>
</dbReference>
<name>A0A506UG49_9HYPH</name>
<evidence type="ECO:0000313" key="11">
    <source>
        <dbReference type="EMBL" id="TPW32115.1"/>
    </source>
</evidence>
<dbReference type="AlphaFoldDB" id="A0A506UG49"/>
<feature type="domain" description="L,D-TPase catalytic" evidence="10">
    <location>
        <begin position="58"/>
        <end position="185"/>
    </location>
</feature>